<protein>
    <submittedName>
        <fullName evidence="3">Uncharacterized protein</fullName>
    </submittedName>
</protein>
<dbReference type="EMBL" id="OIVN01000089">
    <property type="protein sequence ID" value="SPC74039.1"/>
    <property type="molecule type" value="Genomic_DNA"/>
</dbReference>
<reference evidence="3" key="1">
    <citation type="submission" date="2018-02" db="EMBL/GenBank/DDBJ databases">
        <authorList>
            <person name="Cohen D.B."/>
            <person name="Kent A.D."/>
        </authorList>
    </citation>
    <scope>NUCLEOTIDE SEQUENCE</scope>
</reference>
<feature type="chain" id="PRO_5014789648" evidence="2">
    <location>
        <begin position="24"/>
        <end position="70"/>
    </location>
</feature>
<gene>
    <name evidence="3" type="ORF">FSB_LOCUS1921</name>
</gene>
<feature type="region of interest" description="Disordered" evidence="1">
    <location>
        <begin position="40"/>
        <end position="70"/>
    </location>
</feature>
<keyword evidence="2" id="KW-0732">Signal</keyword>
<name>A0A2N9EHK3_FAGSY</name>
<evidence type="ECO:0000256" key="1">
    <source>
        <dbReference type="SAM" id="MobiDB-lite"/>
    </source>
</evidence>
<sequence length="70" mass="7310">MNFGGTRRIIFLLLIIIAITTDAATPLDGDKSLKIVPLDRGPVPPSAPSRCTHMGNRKVSGGVGNCPSHG</sequence>
<dbReference type="AlphaFoldDB" id="A0A2N9EHK3"/>
<organism evidence="3">
    <name type="scientific">Fagus sylvatica</name>
    <name type="common">Beechnut</name>
    <dbReference type="NCBI Taxonomy" id="28930"/>
    <lineage>
        <taxon>Eukaryota</taxon>
        <taxon>Viridiplantae</taxon>
        <taxon>Streptophyta</taxon>
        <taxon>Embryophyta</taxon>
        <taxon>Tracheophyta</taxon>
        <taxon>Spermatophyta</taxon>
        <taxon>Magnoliopsida</taxon>
        <taxon>eudicotyledons</taxon>
        <taxon>Gunneridae</taxon>
        <taxon>Pentapetalae</taxon>
        <taxon>rosids</taxon>
        <taxon>fabids</taxon>
        <taxon>Fagales</taxon>
        <taxon>Fagaceae</taxon>
        <taxon>Fagus</taxon>
    </lineage>
</organism>
<accession>A0A2N9EHK3</accession>
<proteinExistence type="predicted"/>
<evidence type="ECO:0000256" key="2">
    <source>
        <dbReference type="SAM" id="SignalP"/>
    </source>
</evidence>
<evidence type="ECO:0000313" key="3">
    <source>
        <dbReference type="EMBL" id="SPC74039.1"/>
    </source>
</evidence>
<feature type="signal peptide" evidence="2">
    <location>
        <begin position="1"/>
        <end position="23"/>
    </location>
</feature>